<feature type="transmembrane region" description="Helical" evidence="6">
    <location>
        <begin position="12"/>
        <end position="31"/>
    </location>
</feature>
<name>A0A1M4YVD4_9FIRM</name>
<dbReference type="EMBL" id="FQTY01000019">
    <property type="protein sequence ID" value="SHF09658.1"/>
    <property type="molecule type" value="Genomic_DNA"/>
</dbReference>
<evidence type="ECO:0000256" key="1">
    <source>
        <dbReference type="ARBA" id="ARBA00004651"/>
    </source>
</evidence>
<reference evidence="8" key="1">
    <citation type="submission" date="2016-11" db="EMBL/GenBank/DDBJ databases">
        <authorList>
            <person name="Varghese N."/>
            <person name="Submissions S."/>
        </authorList>
    </citation>
    <scope>NUCLEOTIDE SEQUENCE [LARGE SCALE GENOMIC DNA]</scope>
    <source>
        <strain evidence="8">DSM 18095</strain>
    </source>
</reference>
<keyword evidence="8" id="KW-1185">Reference proteome</keyword>
<dbReference type="CDD" id="cd06581">
    <property type="entry name" value="TM_PBP1_LivM_like"/>
    <property type="match status" value="1"/>
</dbReference>
<feature type="transmembrane region" description="Helical" evidence="6">
    <location>
        <begin position="37"/>
        <end position="55"/>
    </location>
</feature>
<evidence type="ECO:0000256" key="4">
    <source>
        <dbReference type="ARBA" id="ARBA00022989"/>
    </source>
</evidence>
<dbReference type="RefSeq" id="WP_072977388.1">
    <property type="nucleotide sequence ID" value="NZ_FQTY01000019.1"/>
</dbReference>
<evidence type="ECO:0000256" key="3">
    <source>
        <dbReference type="ARBA" id="ARBA00022692"/>
    </source>
</evidence>
<evidence type="ECO:0000256" key="5">
    <source>
        <dbReference type="ARBA" id="ARBA00023136"/>
    </source>
</evidence>
<feature type="transmembrane region" description="Helical" evidence="6">
    <location>
        <begin position="115"/>
        <end position="134"/>
    </location>
</feature>
<dbReference type="GeneID" id="90994661"/>
<evidence type="ECO:0000313" key="7">
    <source>
        <dbReference type="EMBL" id="SHF09658.1"/>
    </source>
</evidence>
<keyword evidence="4 6" id="KW-1133">Transmembrane helix</keyword>
<evidence type="ECO:0000256" key="6">
    <source>
        <dbReference type="SAM" id="Phobius"/>
    </source>
</evidence>
<keyword evidence="5 6" id="KW-0472">Membrane</keyword>
<gene>
    <name evidence="7" type="ORF">SAMN02745784_02793</name>
</gene>
<dbReference type="InterPro" id="IPR043428">
    <property type="entry name" value="LivM-like"/>
</dbReference>
<organism evidence="7 8">
    <name type="scientific">Tissierella praeacuta DSM 18095</name>
    <dbReference type="NCBI Taxonomy" id="1123404"/>
    <lineage>
        <taxon>Bacteria</taxon>
        <taxon>Bacillati</taxon>
        <taxon>Bacillota</taxon>
        <taxon>Tissierellia</taxon>
        <taxon>Tissierellales</taxon>
        <taxon>Tissierellaceae</taxon>
        <taxon>Tissierella</taxon>
    </lineage>
</organism>
<proteinExistence type="predicted"/>
<sequence>MKELNKKNVTIFGVLIAIYFLVNVLINWNIIDSYLQLNIFLIGINIILALGLNLITGFTGQFSLGHAAFMSIGAYTSAILTAKLGQPFILAILASGLVAAIAGVIIGIPTLRLKGDYLAIATLGFGEIVRILALNTEYIGGAIGFNDIPQYTNWTWIFFMTVATILLIKHFINSYHGRACISIREDEIAAEAMGVNTTFYKVLAFSIGAFFAGIAGSLYANYFYFIKPDSFGFMKSIDILVIVVFGGMGSIAGSIVGAIALSVISLFLQRIPELRMVIYSLILFSIMIYRPTGLLGKEEFKLLKKGGIKNVSVESK</sequence>
<feature type="transmembrane region" description="Helical" evidence="6">
    <location>
        <begin position="154"/>
        <end position="172"/>
    </location>
</feature>
<keyword evidence="2" id="KW-1003">Cell membrane</keyword>
<feature type="transmembrane region" description="Helical" evidence="6">
    <location>
        <begin position="62"/>
        <end position="82"/>
    </location>
</feature>
<keyword evidence="3 6" id="KW-0812">Transmembrane</keyword>
<dbReference type="InterPro" id="IPR001851">
    <property type="entry name" value="ABC_transp_permease"/>
</dbReference>
<dbReference type="STRING" id="1123404.SAMN02745784_02793"/>
<dbReference type="Proteomes" id="UP000184114">
    <property type="component" value="Unassembled WGS sequence"/>
</dbReference>
<feature type="transmembrane region" description="Helical" evidence="6">
    <location>
        <begin position="276"/>
        <end position="295"/>
    </location>
</feature>
<feature type="transmembrane region" description="Helical" evidence="6">
    <location>
        <begin position="237"/>
        <end position="264"/>
    </location>
</feature>
<protein>
    <submittedName>
        <fullName evidence="7">Amino acid/amide ABC transporter membrane protein 2, HAAT family (TC 3.A.1.4.-)</fullName>
    </submittedName>
</protein>
<dbReference type="PANTHER" id="PTHR30482:SF10">
    <property type="entry name" value="HIGH-AFFINITY BRANCHED-CHAIN AMINO ACID TRANSPORT PROTEIN BRAE"/>
    <property type="match status" value="1"/>
</dbReference>
<evidence type="ECO:0000256" key="2">
    <source>
        <dbReference type="ARBA" id="ARBA00022475"/>
    </source>
</evidence>
<comment type="subcellular location">
    <subcellularLocation>
        <location evidence="1">Cell membrane</location>
        <topology evidence="1">Multi-pass membrane protein</topology>
    </subcellularLocation>
</comment>
<accession>A0A1M4YVD4</accession>
<feature type="transmembrane region" description="Helical" evidence="6">
    <location>
        <begin position="202"/>
        <end position="225"/>
    </location>
</feature>
<dbReference type="GO" id="GO:0005886">
    <property type="term" value="C:plasma membrane"/>
    <property type="evidence" value="ECO:0007669"/>
    <property type="project" value="UniProtKB-SubCell"/>
</dbReference>
<evidence type="ECO:0000313" key="8">
    <source>
        <dbReference type="Proteomes" id="UP000184114"/>
    </source>
</evidence>
<feature type="transmembrane region" description="Helical" evidence="6">
    <location>
        <begin position="88"/>
        <end position="108"/>
    </location>
</feature>
<dbReference type="GO" id="GO:0015658">
    <property type="term" value="F:branched-chain amino acid transmembrane transporter activity"/>
    <property type="evidence" value="ECO:0007669"/>
    <property type="project" value="InterPro"/>
</dbReference>
<dbReference type="PANTHER" id="PTHR30482">
    <property type="entry name" value="HIGH-AFFINITY BRANCHED-CHAIN AMINO ACID TRANSPORT SYSTEM PERMEASE"/>
    <property type="match status" value="1"/>
</dbReference>
<dbReference type="Pfam" id="PF02653">
    <property type="entry name" value="BPD_transp_2"/>
    <property type="match status" value="1"/>
</dbReference>
<dbReference type="AlphaFoldDB" id="A0A1M4YVD4"/>